<evidence type="ECO:0008006" key="3">
    <source>
        <dbReference type="Google" id="ProtNLM"/>
    </source>
</evidence>
<dbReference type="EMBL" id="AOSG01000017">
    <property type="protein sequence ID" value="EOR72295.1"/>
    <property type="molecule type" value="Genomic_DNA"/>
</dbReference>
<reference evidence="1 2" key="1">
    <citation type="journal article" date="2013" name="Genome Announc.">
        <title>Draft Genome Sequence of the Lignocellulose Decomposer Thermobifida fusca Strain TM51.</title>
        <authorList>
            <person name="Toth A."/>
            <person name="Barna T."/>
            <person name="Nagy I."/>
            <person name="Horvath B."/>
            <person name="Nagy I."/>
            <person name="Tancsics A."/>
            <person name="Kriszt B."/>
            <person name="Baka E."/>
            <person name="Fekete C."/>
            <person name="Kukolya J."/>
        </authorList>
    </citation>
    <scope>NUCLEOTIDE SEQUENCE [LARGE SCALE GENOMIC DNA]</scope>
    <source>
        <strain evidence="1 2">TM51</strain>
    </source>
</reference>
<comment type="caution">
    <text evidence="1">The sequence shown here is derived from an EMBL/GenBank/DDBJ whole genome shotgun (WGS) entry which is preliminary data.</text>
</comment>
<dbReference type="Proteomes" id="UP000014184">
    <property type="component" value="Unassembled WGS sequence"/>
</dbReference>
<organism evidence="1 2">
    <name type="scientific">Thermobifida fusca TM51</name>
    <dbReference type="NCBI Taxonomy" id="1169414"/>
    <lineage>
        <taxon>Bacteria</taxon>
        <taxon>Bacillati</taxon>
        <taxon>Actinomycetota</taxon>
        <taxon>Actinomycetes</taxon>
        <taxon>Streptosporangiales</taxon>
        <taxon>Nocardiopsidaceae</taxon>
        <taxon>Thermobifida</taxon>
    </lineage>
</organism>
<dbReference type="RefSeq" id="WP_011291043.1">
    <property type="nucleotide sequence ID" value="NZ_AOSG01000017.1"/>
</dbReference>
<name>A0A9P2TDD1_THEFU</name>
<sequence>MALFRRRRSDESAVAIDDFWSGWGELRSALAASIDEGAPVPAEVAQQLDERVQRIHPSLTWEVSRAPEPAPTNLASSPFESLDSPEALLASLDAEPASARASYALTLRAGDDDEARVLAERWYRAAPEDAEWTFFPARPADHAQLSRTITWHDHELDLSHVSVSMRVNHATGKIEAGVYHPDFMFLPEETQREVAEHVMLLAVGEDDMVRWVDSVKPLVEKPLDPLPPTSVPAVVRQLSGMSGGGGWVTLQGRIPLRGAMQLSARHPLHRRDYPALTLYVQVVASYTEADKDRLPTGSSAAALESYALRLREMLGANGALFAVQTLGGQRVFHFYLDPESGIFPEFEKAAREWSEGQASVTSELDPEWRIIEQLLKPIRKQLGR</sequence>
<evidence type="ECO:0000313" key="1">
    <source>
        <dbReference type="EMBL" id="EOR72295.1"/>
    </source>
</evidence>
<accession>A0A9P2TDD1</accession>
<proteinExistence type="predicted"/>
<evidence type="ECO:0000313" key="2">
    <source>
        <dbReference type="Proteomes" id="UP000014184"/>
    </source>
</evidence>
<protein>
    <recommendedName>
        <fullName evidence="3">DUF695 domain-containing protein</fullName>
    </recommendedName>
</protein>
<gene>
    <name evidence="1" type="ORF">TM51_03347</name>
</gene>
<keyword evidence="2" id="KW-1185">Reference proteome</keyword>
<dbReference type="AlphaFoldDB" id="A0A9P2TDD1"/>